<dbReference type="EMBL" id="MN740583">
    <property type="protein sequence ID" value="QHU35054.1"/>
    <property type="molecule type" value="Genomic_DNA"/>
</dbReference>
<sequence>MSNKPILFYSPKCTHSIELWKKLKENNILDKILKINVSNATTIPNNVKRTPTLLINGRQPLIGQAIEFYLRNPQPNKQQNEQTQQPIVDNNIQDYMPEEMNNSWSDNYSFIDNNNPIDHSFQWLNQNNTIKCSKPMLNNKKGNVIDNRLETLKKERNLDLHK</sequence>
<reference evidence="1" key="1">
    <citation type="journal article" date="2020" name="Nature">
        <title>Giant virus diversity and host interactions through global metagenomics.</title>
        <authorList>
            <person name="Schulz F."/>
            <person name="Roux S."/>
            <person name="Paez-Espino D."/>
            <person name="Jungbluth S."/>
            <person name="Walsh D.A."/>
            <person name="Denef V.J."/>
            <person name="McMahon K.D."/>
            <person name="Konstantinidis K.T."/>
            <person name="Eloe-Fadrosh E.A."/>
            <person name="Kyrpides N.C."/>
            <person name="Woyke T."/>
        </authorList>
    </citation>
    <scope>NUCLEOTIDE SEQUENCE</scope>
    <source>
        <strain evidence="1">GVMAG-S-1017745-26</strain>
    </source>
</reference>
<dbReference type="AlphaFoldDB" id="A0A6C0LZQ9"/>
<name>A0A6C0LZQ9_9ZZZZ</name>
<proteinExistence type="predicted"/>
<organism evidence="1">
    <name type="scientific">viral metagenome</name>
    <dbReference type="NCBI Taxonomy" id="1070528"/>
    <lineage>
        <taxon>unclassified sequences</taxon>
        <taxon>metagenomes</taxon>
        <taxon>organismal metagenomes</taxon>
    </lineage>
</organism>
<evidence type="ECO:0008006" key="2">
    <source>
        <dbReference type="Google" id="ProtNLM"/>
    </source>
</evidence>
<evidence type="ECO:0000313" key="1">
    <source>
        <dbReference type="EMBL" id="QHU35054.1"/>
    </source>
</evidence>
<protein>
    <recommendedName>
        <fullName evidence="2">Glutaredoxin domain-containing protein</fullName>
    </recommendedName>
</protein>
<accession>A0A6C0LZQ9</accession>